<comment type="caution">
    <text evidence="1">The sequence shown here is derived from an EMBL/GenBank/DDBJ whole genome shotgun (WGS) entry which is preliminary data.</text>
</comment>
<protein>
    <recommendedName>
        <fullName evidence="3">Reverse transcriptase domain-containing protein</fullName>
    </recommendedName>
</protein>
<evidence type="ECO:0008006" key="3">
    <source>
        <dbReference type="Google" id="ProtNLM"/>
    </source>
</evidence>
<evidence type="ECO:0000313" key="2">
    <source>
        <dbReference type="Proteomes" id="UP001159363"/>
    </source>
</evidence>
<proteinExistence type="predicted"/>
<dbReference type="PANTHER" id="PTHR19446">
    <property type="entry name" value="REVERSE TRANSCRIPTASES"/>
    <property type="match status" value="1"/>
</dbReference>
<accession>A0ABQ9GLX7</accession>
<gene>
    <name evidence="1" type="ORF">PR048_026650</name>
</gene>
<keyword evidence="2" id="KW-1185">Reference proteome</keyword>
<evidence type="ECO:0000313" key="1">
    <source>
        <dbReference type="EMBL" id="KAJ8873034.1"/>
    </source>
</evidence>
<reference evidence="1 2" key="1">
    <citation type="submission" date="2023-02" db="EMBL/GenBank/DDBJ databases">
        <title>LHISI_Scaffold_Assembly.</title>
        <authorList>
            <person name="Stuart O.P."/>
            <person name="Cleave R."/>
            <person name="Magrath M.J.L."/>
            <person name="Mikheyev A.S."/>
        </authorList>
    </citation>
    <scope>NUCLEOTIDE SEQUENCE [LARGE SCALE GENOMIC DNA]</scope>
    <source>
        <strain evidence="1">Daus_M_001</strain>
        <tissue evidence="1">Leg muscle</tissue>
    </source>
</reference>
<dbReference type="Proteomes" id="UP001159363">
    <property type="component" value="Chromosome 10"/>
</dbReference>
<name>A0ABQ9GLX7_9NEOP</name>
<organism evidence="1 2">
    <name type="scientific">Dryococelus australis</name>
    <dbReference type="NCBI Taxonomy" id="614101"/>
    <lineage>
        <taxon>Eukaryota</taxon>
        <taxon>Metazoa</taxon>
        <taxon>Ecdysozoa</taxon>
        <taxon>Arthropoda</taxon>
        <taxon>Hexapoda</taxon>
        <taxon>Insecta</taxon>
        <taxon>Pterygota</taxon>
        <taxon>Neoptera</taxon>
        <taxon>Polyneoptera</taxon>
        <taxon>Phasmatodea</taxon>
        <taxon>Verophasmatodea</taxon>
        <taxon>Anareolatae</taxon>
        <taxon>Phasmatidae</taxon>
        <taxon>Eurycanthinae</taxon>
        <taxon>Dryococelus</taxon>
    </lineage>
</organism>
<sequence>MGVEKPMTEEVKNSIRSMKRRKAPEIHGINAEILQEVIPEEWKELVICPIFKKGVSTMCTNYRGISLLCVAYKVLSLILLRRLTPYMEETEGFRKNKSTVDQMHVLQRITEKYLEYNKEVHC</sequence>
<dbReference type="EMBL" id="JARBHB010000011">
    <property type="protein sequence ID" value="KAJ8873034.1"/>
    <property type="molecule type" value="Genomic_DNA"/>
</dbReference>